<feature type="domain" description="MobA-like NTP transferase" evidence="2">
    <location>
        <begin position="46"/>
        <end position="147"/>
    </location>
</feature>
<gene>
    <name evidence="3" type="ORF">BDD18_0072</name>
</gene>
<sequence length="188" mass="19800">MHLPPPTVLILASGRGERFKASGGSVHKLQALLAGKPVLQHTLDAVRASGLPWHVEDVGHPGMGDSIAAAVRHTVDAAGWLVLPGDLPLVQPATLQAMAQVLLDQRATVAWPEFAGERGHPVAFGRDCLEGLLALQGEKGAAPVVRKWAEQGRGLAVPVQDEGVVTDIDTVDALARAEARWHQRQAGG</sequence>
<comment type="caution">
    <text evidence="3">The sequence shown here is derived from an EMBL/GenBank/DDBJ whole genome shotgun (WGS) entry which is preliminary data.</text>
</comment>
<dbReference type="GO" id="GO:0016779">
    <property type="term" value="F:nucleotidyltransferase activity"/>
    <property type="evidence" value="ECO:0007669"/>
    <property type="project" value="UniProtKB-KW"/>
</dbReference>
<keyword evidence="3" id="KW-0548">Nucleotidyltransferase</keyword>
<dbReference type="Pfam" id="PF12804">
    <property type="entry name" value="NTP_transf_3"/>
    <property type="match status" value="1"/>
</dbReference>
<reference evidence="3 4" key="1">
    <citation type="submission" date="2019-06" db="EMBL/GenBank/DDBJ databases">
        <title>Genomic Encyclopedia of Archaeal and Bacterial Type Strains, Phase II (KMG-II): from individual species to whole genera.</title>
        <authorList>
            <person name="Goeker M."/>
        </authorList>
    </citation>
    <scope>NUCLEOTIDE SEQUENCE [LARGE SCALE GENOMIC DNA]</scope>
    <source>
        <strain evidence="3 4">DSM 7270</strain>
    </source>
</reference>
<organism evidence="3 4">
    <name type="scientific">Acidovorax temperans</name>
    <dbReference type="NCBI Taxonomy" id="80878"/>
    <lineage>
        <taxon>Bacteria</taxon>
        <taxon>Pseudomonadati</taxon>
        <taxon>Pseudomonadota</taxon>
        <taxon>Betaproteobacteria</taxon>
        <taxon>Burkholderiales</taxon>
        <taxon>Comamonadaceae</taxon>
        <taxon>Acidovorax</taxon>
    </lineage>
</organism>
<keyword evidence="3" id="KW-0808">Transferase</keyword>
<dbReference type="InterPro" id="IPR025877">
    <property type="entry name" value="MobA-like_NTP_Trfase"/>
</dbReference>
<evidence type="ECO:0000313" key="3">
    <source>
        <dbReference type="EMBL" id="TQN06993.1"/>
    </source>
</evidence>
<dbReference type="PANTHER" id="PTHR43777:SF1">
    <property type="entry name" value="MOLYBDENUM COFACTOR CYTIDYLYLTRANSFERASE"/>
    <property type="match status" value="1"/>
</dbReference>
<dbReference type="EMBL" id="VFPV01000001">
    <property type="protein sequence ID" value="TQN06993.1"/>
    <property type="molecule type" value="Genomic_DNA"/>
</dbReference>
<proteinExistence type="predicted"/>
<dbReference type="InterPro" id="IPR029044">
    <property type="entry name" value="Nucleotide-diphossugar_trans"/>
</dbReference>
<keyword evidence="1" id="KW-0460">Magnesium</keyword>
<evidence type="ECO:0000313" key="4">
    <source>
        <dbReference type="Proteomes" id="UP000316993"/>
    </source>
</evidence>
<dbReference type="CDD" id="cd04182">
    <property type="entry name" value="GT_2_like_f"/>
    <property type="match status" value="1"/>
</dbReference>
<evidence type="ECO:0000259" key="2">
    <source>
        <dbReference type="Pfam" id="PF12804"/>
    </source>
</evidence>
<dbReference type="SUPFAM" id="SSF53448">
    <property type="entry name" value="Nucleotide-diphospho-sugar transferases"/>
    <property type="match status" value="1"/>
</dbReference>
<evidence type="ECO:0000256" key="1">
    <source>
        <dbReference type="ARBA" id="ARBA00022842"/>
    </source>
</evidence>
<protein>
    <submittedName>
        <fullName evidence="3">Molybdenum cofactor cytidylyltransferase</fullName>
    </submittedName>
</protein>
<dbReference type="Gene3D" id="3.90.550.10">
    <property type="entry name" value="Spore Coat Polysaccharide Biosynthesis Protein SpsA, Chain A"/>
    <property type="match status" value="2"/>
</dbReference>
<dbReference type="RefSeq" id="WP_142080736.1">
    <property type="nucleotide sequence ID" value="NZ_VFPV01000001.1"/>
</dbReference>
<dbReference type="AlphaFoldDB" id="A0A543LI36"/>
<accession>A0A543LI36</accession>
<dbReference type="Proteomes" id="UP000316993">
    <property type="component" value="Unassembled WGS sequence"/>
</dbReference>
<name>A0A543LI36_9BURK</name>
<dbReference type="PANTHER" id="PTHR43777">
    <property type="entry name" value="MOLYBDENUM COFACTOR CYTIDYLYLTRANSFERASE"/>
    <property type="match status" value="1"/>
</dbReference>